<dbReference type="SUPFAM" id="SSF140453">
    <property type="entry name" value="EsxAB dimer-like"/>
    <property type="match status" value="1"/>
</dbReference>
<geneLocation type="plasmid" evidence="1 2">
    <name>pBc10987</name>
</geneLocation>
<dbReference type="PIRSF" id="PIRSF038601">
    <property type="entry name" value="UCP038601"/>
    <property type="match status" value="1"/>
</dbReference>
<dbReference type="InterPro" id="IPR024696">
    <property type="entry name" value="UCP038601"/>
</dbReference>
<dbReference type="AlphaFoldDB" id="Q74NL9"/>
<evidence type="ECO:0008006" key="3">
    <source>
        <dbReference type="Google" id="ProtNLM"/>
    </source>
</evidence>
<dbReference type="Pfam" id="PF12639">
    <property type="entry name" value="Colicin-DNase"/>
    <property type="match status" value="1"/>
</dbReference>
<dbReference type="EMBL" id="AE017195">
    <property type="protein sequence ID" value="AAS45074.1"/>
    <property type="molecule type" value="Genomic_DNA"/>
</dbReference>
<evidence type="ECO:0000313" key="1">
    <source>
        <dbReference type="EMBL" id="AAS45074.1"/>
    </source>
</evidence>
<name>Q74NL9_BACC1</name>
<dbReference type="NCBIfam" id="TIGR03930">
    <property type="entry name" value="WXG100_ESAT6"/>
    <property type="match status" value="1"/>
</dbReference>
<proteinExistence type="predicted"/>
<dbReference type="InterPro" id="IPR010310">
    <property type="entry name" value="T7SS_ESAT-6-like"/>
</dbReference>
<gene>
    <name evidence="1" type="ordered locus">BCE_A0226</name>
</gene>
<dbReference type="Pfam" id="PF06013">
    <property type="entry name" value="WXG100"/>
    <property type="match status" value="1"/>
</dbReference>
<dbReference type="Gene3D" id="1.10.287.850">
    <property type="entry name" value="HP0062-like domain"/>
    <property type="match status" value="1"/>
</dbReference>
<evidence type="ECO:0000313" key="2">
    <source>
        <dbReference type="Proteomes" id="UP000002527"/>
    </source>
</evidence>
<accession>Q74NL9</accession>
<protein>
    <recommendedName>
        <fullName evidence="3">Type VII secretion protein</fullName>
    </recommendedName>
</protein>
<dbReference type="Proteomes" id="UP000002527">
    <property type="component" value="Plasmid pBc10987"/>
</dbReference>
<organism evidence="1 2">
    <name type="scientific">Bacillus cereus (strain ATCC 10987 / NRS 248)</name>
    <dbReference type="NCBI Taxonomy" id="222523"/>
    <lineage>
        <taxon>Bacteria</taxon>
        <taxon>Bacillati</taxon>
        <taxon>Bacillota</taxon>
        <taxon>Bacilli</taxon>
        <taxon>Bacillales</taxon>
        <taxon>Bacillaceae</taxon>
        <taxon>Bacillus</taxon>
        <taxon>Bacillus cereus group</taxon>
    </lineage>
</organism>
<keyword evidence="1" id="KW-0614">Plasmid</keyword>
<dbReference type="KEGG" id="bca:BCE_A0226"/>
<reference evidence="1 2" key="1">
    <citation type="journal article" date="2004" name="Nucleic Acids Res.">
        <title>The genome sequence of Bacillus cereus ATCC 10987 reveals metabolic adaptations and a large plasmid related to Bacillus anthracis pXO1.</title>
        <authorList>
            <person name="Rasko D.A."/>
            <person name="Ravel J."/>
            <person name="Okstad O.A."/>
            <person name="Helgason E."/>
            <person name="Cer R.Z."/>
            <person name="Jiang L."/>
            <person name="Shores K.A."/>
            <person name="Fouts D.E."/>
            <person name="Tourasse N.J."/>
            <person name="Angiuoli S.V."/>
            <person name="Kolonay J."/>
            <person name="Nelson W.C."/>
            <person name="Kolsto A.-B."/>
            <person name="Fraser C.M."/>
            <person name="Read T.D."/>
        </authorList>
    </citation>
    <scope>NUCLEOTIDE SEQUENCE [LARGE SCALE GENOMIC DNA]</scope>
    <source>
        <strain evidence="2">ATCC 10987 / NRS 248</strain>
        <plasmid evidence="2">Plasmid pBc10987</plasmid>
    </source>
</reference>
<dbReference type="InterPro" id="IPR036689">
    <property type="entry name" value="ESAT-6-like_sf"/>
</dbReference>
<dbReference type="HOGENOM" id="CLU_066167_0_0_9"/>
<sequence>MQRRDGMSTQIKVTPEQLEQAAKTVRNTRSSLEYIHKDLYSQTEYIASQWSGASSDRFYQMFNEAKPMMFNILQELDKIAVELERAAVKFREADELYGGNLVDSDIQEGAMCGKLPPKSEESFFNKKDLNAAWTGISNGFVDGAVDAWEGLISLGDKETWLNMRDAIVNYRETIPAAWNTVSDTFMNKFWNGDLESREHYVAYGIATLGLGLLGDKGLSKAGQVGKVAAITGFTKGKSLVINSPAYRNALHILNNYEFKVGNHLSYAGVGSIKQYLQKAAPYTYEGPNGPKTIRLRLGELAGDKHPVTGIPYDLDGFPIFKPVSEVKLKEADFKKSRPTHDRICSKALYEQIMKDPKLAAKFTEEEIELFKLGEVPENYTWHHHQEAGRMQLVDYETHRKTGHTGGYKIWGKDSDK</sequence>